<accession>A0A6N7XDE1</accession>
<comment type="caution">
    <text evidence="1">The sequence shown here is derived from an EMBL/GenBank/DDBJ whole genome shotgun (WGS) entry which is preliminary data.</text>
</comment>
<reference evidence="1 2" key="1">
    <citation type="submission" date="2019-08" db="EMBL/GenBank/DDBJ databases">
        <title>In-depth cultivation of the pig gut microbiome towards novel bacterial diversity and tailored functional studies.</title>
        <authorList>
            <person name="Wylensek D."/>
            <person name="Hitch T.C.A."/>
            <person name="Clavel T."/>
        </authorList>
    </citation>
    <scope>NUCLEOTIDE SEQUENCE [LARGE SCALE GENOMIC DNA]</scope>
    <source>
        <strain evidence="1 2">WB01_CNA04</strain>
    </source>
</reference>
<proteinExistence type="predicted"/>
<evidence type="ECO:0000313" key="2">
    <source>
        <dbReference type="Proteomes" id="UP000434342"/>
    </source>
</evidence>
<dbReference type="EMBL" id="VUND01000003">
    <property type="protein sequence ID" value="MST61309.1"/>
    <property type="molecule type" value="Genomic_DNA"/>
</dbReference>
<dbReference type="Proteomes" id="UP000434342">
    <property type="component" value="Unassembled WGS sequence"/>
</dbReference>
<organism evidence="1 2">
    <name type="scientific">Parafannyhessea umbonata</name>
    <dbReference type="NCBI Taxonomy" id="604330"/>
    <lineage>
        <taxon>Bacteria</taxon>
        <taxon>Bacillati</taxon>
        <taxon>Actinomycetota</taxon>
        <taxon>Coriobacteriia</taxon>
        <taxon>Coriobacteriales</taxon>
        <taxon>Atopobiaceae</taxon>
        <taxon>Parafannyhessea</taxon>
    </lineage>
</organism>
<gene>
    <name evidence="1" type="ORF">FYJ69_10525</name>
</gene>
<protein>
    <submittedName>
        <fullName evidence="1">Uncharacterized protein</fullName>
    </submittedName>
</protein>
<sequence>MPFAPLDKPLEDLLKRLVDNRSGPWAELDGASELELNELQRQGYLSKYDTHCDNRVIVQLSYRGATYFQERQKAIKVGELVDNRALALLSKVADCSDDGVGYRCPANDQYAIRTLRQFGQAGLVKNVYADNIPYLTSITKVGRRVLAHNGDLNFQQGDSKSMSNSVSINIGGDLNSSLQVQQETIESTQTALTDQSEQDKIIEQIIALKDNAAFNEAFGNHAQEVQNYAEIAKQSDDSTKGKILGMIREIAVKAGVTGITSGALAVFSKLMGIQ</sequence>
<name>A0A6N7XDE1_9ACTN</name>
<dbReference type="AlphaFoldDB" id="A0A6N7XDE1"/>
<evidence type="ECO:0000313" key="1">
    <source>
        <dbReference type="EMBL" id="MST61309.1"/>
    </source>
</evidence>